<evidence type="ECO:0000313" key="4">
    <source>
        <dbReference type="Proteomes" id="UP001058124"/>
    </source>
</evidence>
<evidence type="ECO:0000256" key="2">
    <source>
        <dbReference type="SAM" id="Phobius"/>
    </source>
</evidence>
<comment type="caution">
    <text evidence="3">The sequence shown here is derived from an EMBL/GenBank/DDBJ whole genome shotgun (WGS) entry which is preliminary data.</text>
</comment>
<reference evidence="3" key="1">
    <citation type="submission" date="2022-06" db="EMBL/GenBank/DDBJ databases">
        <title>Draft genome sequences of Leminorella grimontii str. JCM5902.</title>
        <authorList>
            <person name="Wakabayashi Y."/>
            <person name="Kojima K."/>
        </authorList>
    </citation>
    <scope>NUCLEOTIDE SEQUENCE</scope>
    <source>
        <strain evidence="3">JCM 5902</strain>
    </source>
</reference>
<organism evidence="3 4">
    <name type="scientific">Leminorella grimontii</name>
    <dbReference type="NCBI Taxonomy" id="82981"/>
    <lineage>
        <taxon>Bacteria</taxon>
        <taxon>Pseudomonadati</taxon>
        <taxon>Pseudomonadota</taxon>
        <taxon>Gammaproteobacteria</taxon>
        <taxon>Enterobacterales</taxon>
        <taxon>Budviciaceae</taxon>
        <taxon>Leminorella</taxon>
    </lineage>
</organism>
<comment type="subcellular location">
    <subcellularLocation>
        <location evidence="1">Membrane</location>
        <topology evidence="1">Single-pass membrane protein</topology>
    </subcellularLocation>
</comment>
<dbReference type="EMBL" id="BRLH01000002">
    <property type="protein sequence ID" value="GKX55376.1"/>
    <property type="molecule type" value="Genomic_DNA"/>
</dbReference>
<evidence type="ECO:0000256" key="1">
    <source>
        <dbReference type="ARBA" id="ARBA00004167"/>
    </source>
</evidence>
<protein>
    <submittedName>
        <fullName evidence="3">Prepilin-type N-terminal cleavage/methylation domain-containing protein</fullName>
    </submittedName>
</protein>
<dbReference type="RefSeq" id="WP_027274295.1">
    <property type="nucleotide sequence ID" value="NZ_BRLH01000002.1"/>
</dbReference>
<proteinExistence type="predicted"/>
<keyword evidence="2" id="KW-0472">Membrane</keyword>
<gene>
    <name evidence="3" type="ORF">SOASR030_14880</name>
</gene>
<feature type="transmembrane region" description="Helical" evidence="2">
    <location>
        <begin position="12"/>
        <end position="32"/>
    </location>
</feature>
<keyword evidence="2" id="KW-1133">Transmembrane helix</keyword>
<evidence type="ECO:0000313" key="3">
    <source>
        <dbReference type="EMBL" id="GKX55376.1"/>
    </source>
</evidence>
<dbReference type="NCBIfam" id="TIGR02532">
    <property type="entry name" value="IV_pilin_GFxxxE"/>
    <property type="match status" value="1"/>
</dbReference>
<dbReference type="Pfam" id="PF07963">
    <property type="entry name" value="N_methyl"/>
    <property type="match status" value="1"/>
</dbReference>
<keyword evidence="2" id="KW-0812">Transmembrane</keyword>
<dbReference type="InterPro" id="IPR012902">
    <property type="entry name" value="N_methyl_site"/>
</dbReference>
<name>A0AAV5MZU1_9GAMM</name>
<sequence>MKTRQHTDQCGLSLIELLLAISVMAILATGSVQSWQSYRQRAALELASAELLAFMSRLQQAAHWRNETLLLRIGKERDRDCLIASRPQGAADCFSARGPIYRLPMEGMRLELQQSELGLGFYGVRNTAGAGHIVVQGKAGRVRIVLSATGRLRRCAESNNDLAGLPRC</sequence>
<dbReference type="InterPro" id="IPR045584">
    <property type="entry name" value="Pilin-like"/>
</dbReference>
<dbReference type="Proteomes" id="UP001058124">
    <property type="component" value="Unassembled WGS sequence"/>
</dbReference>
<dbReference type="AlphaFoldDB" id="A0AAV5MZU1"/>
<keyword evidence="4" id="KW-1185">Reference proteome</keyword>
<accession>A0AAV5MZU1</accession>
<dbReference type="GO" id="GO:0016020">
    <property type="term" value="C:membrane"/>
    <property type="evidence" value="ECO:0007669"/>
    <property type="project" value="UniProtKB-SubCell"/>
</dbReference>
<dbReference type="Gene3D" id="3.30.700.10">
    <property type="entry name" value="Glycoprotein, Type 4 Pilin"/>
    <property type="match status" value="1"/>
</dbReference>
<dbReference type="SUPFAM" id="SSF54523">
    <property type="entry name" value="Pili subunits"/>
    <property type="match status" value="1"/>
</dbReference>